<dbReference type="EMBL" id="CADCXW020000002">
    <property type="protein sequence ID" value="CAD1532048.1"/>
    <property type="molecule type" value="Genomic_DNA"/>
</dbReference>
<proteinExistence type="predicted"/>
<sequence>MDLLTQSSCSSQTYVYSKARAQSGIHVDSTGETRDGDIEGGKSTTLSLDKLISGPHMDHKSPILLEGI</sequence>
<organism evidence="1">
    <name type="scientific">Bracon brevicornis</name>
    <dbReference type="NCBI Taxonomy" id="1563983"/>
    <lineage>
        <taxon>Eukaryota</taxon>
        <taxon>Metazoa</taxon>
        <taxon>Ecdysozoa</taxon>
        <taxon>Arthropoda</taxon>
        <taxon>Hexapoda</taxon>
        <taxon>Insecta</taxon>
        <taxon>Pterygota</taxon>
        <taxon>Neoptera</taxon>
        <taxon>Endopterygota</taxon>
        <taxon>Hymenoptera</taxon>
        <taxon>Apocrita</taxon>
        <taxon>Ichneumonoidea</taxon>
        <taxon>Braconidae</taxon>
        <taxon>Braconinae</taxon>
        <taxon>Bracon</taxon>
    </lineage>
</organism>
<dbReference type="AlphaFoldDB" id="A0A6V7HYD9"/>
<accession>A0A6V7HYD9</accession>
<name>A0A6V7HYD9_9HYME</name>
<gene>
    <name evidence="1" type="ORF">BBRV_LOCUS9862</name>
</gene>
<reference evidence="1" key="1">
    <citation type="submission" date="2020-07" db="EMBL/GenBank/DDBJ databases">
        <authorList>
            <person name="Ferguson B K."/>
        </authorList>
    </citation>
    <scope>NUCLEOTIDE SEQUENCE</scope>
    <source>
        <strain evidence="1">L06</strain>
    </source>
</reference>
<protein>
    <submittedName>
        <fullName evidence="1">Uncharacterized protein</fullName>
    </submittedName>
</protein>
<evidence type="ECO:0000313" key="1">
    <source>
        <dbReference type="EMBL" id="CAD1532048.1"/>
    </source>
</evidence>